<gene>
    <name evidence="5" type="ORF">CYY_002449</name>
</gene>
<feature type="region of interest" description="Disordered" evidence="4">
    <location>
        <begin position="210"/>
        <end position="258"/>
    </location>
</feature>
<evidence type="ECO:0000313" key="6">
    <source>
        <dbReference type="Proteomes" id="UP000695562"/>
    </source>
</evidence>
<dbReference type="Gene3D" id="1.10.287.3240">
    <property type="match status" value="1"/>
</dbReference>
<keyword evidence="3" id="KW-0406">Ion transport</keyword>
<evidence type="ECO:0000256" key="2">
    <source>
        <dbReference type="ARBA" id="ARBA00022448"/>
    </source>
</evidence>
<evidence type="ECO:0000256" key="4">
    <source>
        <dbReference type="SAM" id="MobiDB-lite"/>
    </source>
</evidence>
<evidence type="ECO:0000256" key="3">
    <source>
        <dbReference type="ARBA" id="ARBA00023065"/>
    </source>
</evidence>
<dbReference type="AlphaFoldDB" id="A0A8J4Q1A9"/>
<dbReference type="InterPro" id="IPR002699">
    <property type="entry name" value="V_ATPase_D"/>
</dbReference>
<feature type="compositionally biased region" description="Acidic residues" evidence="4">
    <location>
        <begin position="247"/>
        <end position="258"/>
    </location>
</feature>
<accession>A0A8J4Q1A9</accession>
<dbReference type="Pfam" id="PF01813">
    <property type="entry name" value="ATP-synt_D"/>
    <property type="match status" value="1"/>
</dbReference>
<dbReference type="PANTHER" id="PTHR11671">
    <property type="entry name" value="V-TYPE ATP SYNTHASE SUBUNIT D"/>
    <property type="match status" value="1"/>
</dbReference>
<dbReference type="GO" id="GO:0046961">
    <property type="term" value="F:proton-transporting ATPase activity, rotational mechanism"/>
    <property type="evidence" value="ECO:0007669"/>
    <property type="project" value="InterPro"/>
</dbReference>
<name>A0A8J4Q1A9_9MYCE</name>
<sequence length="258" mass="28980">MSGKNRLNIFPTRMALTLMKIKFKGAATGHSLLKKKSDALTMRFRKILAHIVENKQLMGTTMRDASFSLAAAKYAAGDFSNSVIENVTTANISVRMTTENVAGVHLPTFEKLSEGTISTTQELTGLSKGGQQINKSRESHIKAVEALIALASLQTAFITLDEVIKITNRRVNAIEYVVKPRLENTINYIITELDESEREEFYRLKKVQGKKKKDMKAKENQKALDLEQASMTTPTQLHPVKVKSMIEDEDEEKELLYE</sequence>
<keyword evidence="6" id="KW-1185">Reference proteome</keyword>
<evidence type="ECO:0000313" key="5">
    <source>
        <dbReference type="EMBL" id="KAF2076272.1"/>
    </source>
</evidence>
<comment type="caution">
    <text evidence="5">The sequence shown here is derived from an EMBL/GenBank/DDBJ whole genome shotgun (WGS) entry which is preliminary data.</text>
</comment>
<dbReference type="OrthoDB" id="7676488at2759"/>
<dbReference type="EMBL" id="AJWJ01000067">
    <property type="protein sequence ID" value="KAF2076272.1"/>
    <property type="molecule type" value="Genomic_DNA"/>
</dbReference>
<protein>
    <recommendedName>
        <fullName evidence="7">Vacuolar ATP synthase subunit D</fullName>
    </recommendedName>
</protein>
<dbReference type="Proteomes" id="UP000695562">
    <property type="component" value="Unassembled WGS sequence"/>
</dbReference>
<proteinExistence type="inferred from homology"/>
<organism evidence="5 6">
    <name type="scientific">Polysphondylium violaceum</name>
    <dbReference type="NCBI Taxonomy" id="133409"/>
    <lineage>
        <taxon>Eukaryota</taxon>
        <taxon>Amoebozoa</taxon>
        <taxon>Evosea</taxon>
        <taxon>Eumycetozoa</taxon>
        <taxon>Dictyostelia</taxon>
        <taxon>Dictyosteliales</taxon>
        <taxon>Dictyosteliaceae</taxon>
        <taxon>Polysphondylium</taxon>
    </lineage>
</organism>
<keyword evidence="2" id="KW-0813">Transport</keyword>
<feature type="compositionally biased region" description="Basic and acidic residues" evidence="4">
    <location>
        <begin position="216"/>
        <end position="225"/>
    </location>
</feature>
<reference evidence="5" key="1">
    <citation type="submission" date="2020-01" db="EMBL/GenBank/DDBJ databases">
        <title>Development of genomics and gene disruption for Polysphondylium violaceum indicates a role for the polyketide synthase stlB in stalk morphogenesis.</title>
        <authorList>
            <person name="Narita B."/>
            <person name="Kawabe Y."/>
            <person name="Kin K."/>
            <person name="Saito T."/>
            <person name="Gibbs R."/>
            <person name="Kuspa A."/>
            <person name="Muzny D."/>
            <person name="Queller D."/>
            <person name="Richards S."/>
            <person name="Strassman J."/>
            <person name="Sucgang R."/>
            <person name="Worley K."/>
            <person name="Schaap P."/>
        </authorList>
    </citation>
    <scope>NUCLEOTIDE SEQUENCE</scope>
    <source>
        <strain evidence="5">QSvi11</strain>
    </source>
</reference>
<dbReference type="NCBIfam" id="TIGR00309">
    <property type="entry name" value="V_ATPase_subD"/>
    <property type="match status" value="1"/>
</dbReference>
<evidence type="ECO:0008006" key="7">
    <source>
        <dbReference type="Google" id="ProtNLM"/>
    </source>
</evidence>
<comment type="similarity">
    <text evidence="1">Belongs to the V-ATPase D subunit family.</text>
</comment>
<evidence type="ECO:0000256" key="1">
    <source>
        <dbReference type="ARBA" id="ARBA00005850"/>
    </source>
</evidence>